<keyword evidence="2" id="KW-0812">Transmembrane</keyword>
<keyword evidence="3" id="KW-0732">Signal</keyword>
<protein>
    <submittedName>
        <fullName evidence="4">Uncharacterized protein</fullName>
    </submittedName>
</protein>
<evidence type="ECO:0000313" key="4">
    <source>
        <dbReference type="EMBL" id="KAK7601903.1"/>
    </source>
</evidence>
<name>A0AAN9TPU1_9HEMI</name>
<sequence length="491" mass="56977">MFRTHRIVFTIFALLPSLSATTKLSVVSQTDSAAASNITQRSLDEDDDNSSLLPVANQTLTDKMYNRRRSKYYSDSSREYNVPDYGYSWQKPQQQTVSYNWQQQPQAYNPWPEYNYHDYHQVTSLPDLTTIVYPRVTTPQPLRLNYNALRPQVTKLYAKPYPPSLHYPDFEDEHEDQLPFSPWYSGYGLYKWPSSIPSVQLAPVAYHSQGHNLGDDRSSIEHYHAAIGHNAPIIFHHHREESSQLSKLSLKHIGIIALVKLGLTKLKIFAILKLLFFILLKFKLLLLIMFVKFLLFLKAIKHLKALLIPLLLLLGLLLLPLLLLPLLLPLFAARYLLPLLMLLPLSGTNRKRQHKANSRLMEYFQVEPDDPVMEIMTQLIKAETCVERIACHLATRKESRLLYPIMKWYLNKLTKILKYGRLRSYLDAYMKSSETYEGRKDWDSIDGRQWCQQRYTCSHTESSSENKDHGNSLNVTSATMSTIETNRQPKE</sequence>
<feature type="transmembrane region" description="Helical" evidence="2">
    <location>
        <begin position="303"/>
        <end position="321"/>
    </location>
</feature>
<dbReference type="EMBL" id="JBBCAQ010000010">
    <property type="protein sequence ID" value="KAK7601903.1"/>
    <property type="molecule type" value="Genomic_DNA"/>
</dbReference>
<keyword evidence="2" id="KW-0472">Membrane</keyword>
<evidence type="ECO:0000256" key="1">
    <source>
        <dbReference type="SAM" id="MobiDB-lite"/>
    </source>
</evidence>
<dbReference type="AlphaFoldDB" id="A0AAN9TPU1"/>
<keyword evidence="2" id="KW-1133">Transmembrane helix</keyword>
<evidence type="ECO:0000313" key="5">
    <source>
        <dbReference type="Proteomes" id="UP001367676"/>
    </source>
</evidence>
<evidence type="ECO:0000256" key="3">
    <source>
        <dbReference type="SAM" id="SignalP"/>
    </source>
</evidence>
<gene>
    <name evidence="4" type="ORF">V9T40_009344</name>
</gene>
<feature type="signal peptide" evidence="3">
    <location>
        <begin position="1"/>
        <end position="20"/>
    </location>
</feature>
<feature type="chain" id="PRO_5042834370" evidence="3">
    <location>
        <begin position="21"/>
        <end position="491"/>
    </location>
</feature>
<dbReference type="Proteomes" id="UP001367676">
    <property type="component" value="Unassembled WGS sequence"/>
</dbReference>
<proteinExistence type="predicted"/>
<accession>A0AAN9TPU1</accession>
<keyword evidence="5" id="KW-1185">Reference proteome</keyword>
<comment type="caution">
    <text evidence="4">The sequence shown here is derived from an EMBL/GenBank/DDBJ whole genome shotgun (WGS) entry which is preliminary data.</text>
</comment>
<feature type="region of interest" description="Disordered" evidence="1">
    <location>
        <begin position="460"/>
        <end position="491"/>
    </location>
</feature>
<evidence type="ECO:0000256" key="2">
    <source>
        <dbReference type="SAM" id="Phobius"/>
    </source>
</evidence>
<reference evidence="4 5" key="1">
    <citation type="submission" date="2024-03" db="EMBL/GenBank/DDBJ databases">
        <title>Adaptation during the transition from Ophiocordyceps entomopathogen to insect associate is accompanied by gene loss and intensified selection.</title>
        <authorList>
            <person name="Ward C.M."/>
            <person name="Onetto C.A."/>
            <person name="Borneman A.R."/>
        </authorList>
    </citation>
    <scope>NUCLEOTIDE SEQUENCE [LARGE SCALE GENOMIC DNA]</scope>
    <source>
        <strain evidence="4">AWRI1</strain>
        <tissue evidence="4">Single Adult Female</tissue>
    </source>
</reference>
<feature type="transmembrane region" description="Helical" evidence="2">
    <location>
        <begin position="268"/>
        <end position="291"/>
    </location>
</feature>
<organism evidence="4 5">
    <name type="scientific">Parthenolecanium corni</name>
    <dbReference type="NCBI Taxonomy" id="536013"/>
    <lineage>
        <taxon>Eukaryota</taxon>
        <taxon>Metazoa</taxon>
        <taxon>Ecdysozoa</taxon>
        <taxon>Arthropoda</taxon>
        <taxon>Hexapoda</taxon>
        <taxon>Insecta</taxon>
        <taxon>Pterygota</taxon>
        <taxon>Neoptera</taxon>
        <taxon>Paraneoptera</taxon>
        <taxon>Hemiptera</taxon>
        <taxon>Sternorrhyncha</taxon>
        <taxon>Coccoidea</taxon>
        <taxon>Coccidae</taxon>
        <taxon>Parthenolecanium</taxon>
    </lineage>
</organism>
<feature type="compositionally biased region" description="Polar residues" evidence="1">
    <location>
        <begin position="471"/>
        <end position="491"/>
    </location>
</feature>